<dbReference type="PANTHER" id="PTHR45717">
    <property type="entry name" value="OS12G0527900 PROTEIN"/>
    <property type="match status" value="1"/>
</dbReference>
<dbReference type="InterPro" id="IPR002885">
    <property type="entry name" value="PPR_rpt"/>
</dbReference>
<sequence length="546" mass="63281">MVGLKIPIVSSQTSDVLVRMPHAVQSESGKANAATFIYRPSTLSSSVSYAPTLTSGFSRPVVHLRSDKNRRNSITCSISQVHSYGTVDYERRPPQPWRSLYRKITVVEDRKFGASFVLNLWEEEQGRIYKWTLCRVVRELRKFQCYKQALEVYEWMTQQRQRFRLNSSDIAIQLDLISKVHDISATEEFFHKLPEVSKDMRSYGALLNAYVRANMREKAETTLEKMKNAGFATHALSYNVMMTLYMNLKEHQKALSVVSEMTENGIKLDLYTYNIWITICAELGRLEEMEQVAEKMKSDINVIPNWTTYSTLASMYIKFGLFEKAEKCLKDVELRMTGRDRTPYHYLISLYSSIGKKEDVYRIWNSYKSFPRILNLGYFTMISSLVKLRDIEGAEAIYEEWVSVKSKYDPRIGNILLRWYIRQGLVEKAEKFIGQIKEIGGKTNQTSWELLAEGYMRKEEISKALSCMREASLIKSPLRWRPKPANVAALLNLCKQKSDPQSVETLVELLKKLDCLHMDPYESLLRAYDEDHMNMPYANLSEGPEP</sequence>
<dbReference type="GO" id="GO:0003729">
    <property type="term" value="F:mRNA binding"/>
    <property type="evidence" value="ECO:0007669"/>
    <property type="project" value="UniProtKB-ARBA"/>
</dbReference>
<evidence type="ECO:0000256" key="2">
    <source>
        <dbReference type="ARBA" id="ARBA00022737"/>
    </source>
</evidence>
<comment type="similarity">
    <text evidence="1">Belongs to the PPR family. P subfamily.</text>
</comment>
<reference evidence="4 5" key="1">
    <citation type="submission" date="2021-07" db="EMBL/GenBank/DDBJ databases">
        <title>The Aristolochia fimbriata genome: insights into angiosperm evolution, floral development and chemical biosynthesis.</title>
        <authorList>
            <person name="Jiao Y."/>
        </authorList>
    </citation>
    <scope>NUCLEOTIDE SEQUENCE [LARGE SCALE GENOMIC DNA]</scope>
    <source>
        <strain evidence="4">IBCAS-2021</strain>
        <tissue evidence="4">Leaf</tissue>
    </source>
</reference>
<feature type="repeat" description="PPR" evidence="3">
    <location>
        <begin position="269"/>
        <end position="299"/>
    </location>
</feature>
<dbReference type="NCBIfam" id="TIGR00756">
    <property type="entry name" value="PPR"/>
    <property type="match status" value="3"/>
</dbReference>
<dbReference type="Pfam" id="PF13041">
    <property type="entry name" value="PPR_2"/>
    <property type="match status" value="1"/>
</dbReference>
<dbReference type="GO" id="GO:0005739">
    <property type="term" value="C:mitochondrion"/>
    <property type="evidence" value="ECO:0007669"/>
    <property type="project" value="TreeGrafter"/>
</dbReference>
<evidence type="ECO:0008006" key="6">
    <source>
        <dbReference type="Google" id="ProtNLM"/>
    </source>
</evidence>
<evidence type="ECO:0000256" key="1">
    <source>
        <dbReference type="ARBA" id="ARBA00007626"/>
    </source>
</evidence>
<organism evidence="4 5">
    <name type="scientific">Aristolochia fimbriata</name>
    <name type="common">White veined hardy Dutchman's pipe vine</name>
    <dbReference type="NCBI Taxonomy" id="158543"/>
    <lineage>
        <taxon>Eukaryota</taxon>
        <taxon>Viridiplantae</taxon>
        <taxon>Streptophyta</taxon>
        <taxon>Embryophyta</taxon>
        <taxon>Tracheophyta</taxon>
        <taxon>Spermatophyta</taxon>
        <taxon>Magnoliopsida</taxon>
        <taxon>Magnoliidae</taxon>
        <taxon>Piperales</taxon>
        <taxon>Aristolochiaceae</taxon>
        <taxon>Aristolochia</taxon>
    </lineage>
</organism>
<evidence type="ECO:0000256" key="3">
    <source>
        <dbReference type="PROSITE-ProRule" id="PRU00708"/>
    </source>
</evidence>
<dbReference type="PROSITE" id="PS51375">
    <property type="entry name" value="PPR"/>
    <property type="match status" value="3"/>
</dbReference>
<dbReference type="Pfam" id="PF01535">
    <property type="entry name" value="PPR"/>
    <property type="match status" value="4"/>
</dbReference>
<dbReference type="FunFam" id="1.25.40.10:FF:000516">
    <property type="entry name" value="Pentatricopeptide repeat-containing protein"/>
    <property type="match status" value="1"/>
</dbReference>
<dbReference type="Proteomes" id="UP000825729">
    <property type="component" value="Unassembled WGS sequence"/>
</dbReference>
<accession>A0AAV7F0J3</accession>
<dbReference type="FunFam" id="1.25.40.10:FF:000253">
    <property type="entry name" value="Pentatricopeptide repeat-containing protein"/>
    <property type="match status" value="1"/>
</dbReference>
<dbReference type="AlphaFoldDB" id="A0AAV7F0J3"/>
<gene>
    <name evidence="4" type="ORF">H6P81_007328</name>
</gene>
<evidence type="ECO:0000313" key="4">
    <source>
        <dbReference type="EMBL" id="KAG9454424.1"/>
    </source>
</evidence>
<dbReference type="SUPFAM" id="SSF48452">
    <property type="entry name" value="TPR-like"/>
    <property type="match status" value="1"/>
</dbReference>
<proteinExistence type="inferred from homology"/>
<comment type="caution">
    <text evidence="4">The sequence shown here is derived from an EMBL/GenBank/DDBJ whole genome shotgun (WGS) entry which is preliminary data.</text>
</comment>
<dbReference type="InterPro" id="IPR011990">
    <property type="entry name" value="TPR-like_helical_dom_sf"/>
</dbReference>
<dbReference type="Gene3D" id="1.25.40.10">
    <property type="entry name" value="Tetratricopeptide repeat domain"/>
    <property type="match status" value="3"/>
</dbReference>
<protein>
    <recommendedName>
        <fullName evidence="6">Pentatricopeptide repeat-containing protein</fullName>
    </recommendedName>
</protein>
<evidence type="ECO:0000313" key="5">
    <source>
        <dbReference type="Proteomes" id="UP000825729"/>
    </source>
</evidence>
<keyword evidence="2" id="KW-0677">Repeat</keyword>
<name>A0AAV7F0J3_ARIFI</name>
<feature type="repeat" description="PPR" evidence="3">
    <location>
        <begin position="199"/>
        <end position="233"/>
    </location>
</feature>
<dbReference type="PANTHER" id="PTHR45717:SF3">
    <property type="entry name" value="OS04G0544400 PROTEIN"/>
    <property type="match status" value="1"/>
</dbReference>
<keyword evidence="5" id="KW-1185">Reference proteome</keyword>
<dbReference type="EMBL" id="JAINDJ010000003">
    <property type="protein sequence ID" value="KAG9454424.1"/>
    <property type="molecule type" value="Genomic_DNA"/>
</dbReference>
<feature type="repeat" description="PPR" evidence="3">
    <location>
        <begin position="234"/>
        <end position="268"/>
    </location>
</feature>